<evidence type="ECO:0000313" key="1">
    <source>
        <dbReference type="EMBL" id="CAG9570218.1"/>
    </source>
</evidence>
<dbReference type="AlphaFoldDB" id="A0A8J2VWQ1"/>
<gene>
    <name evidence="1" type="ORF">DCHRY22_LOCUS9138</name>
</gene>
<protein>
    <submittedName>
        <fullName evidence="1">(African queen) hypothetical protein</fullName>
    </submittedName>
</protein>
<dbReference type="EMBL" id="CAKASE010000065">
    <property type="protein sequence ID" value="CAG9570218.1"/>
    <property type="molecule type" value="Genomic_DNA"/>
</dbReference>
<organism evidence="1 2">
    <name type="scientific">Danaus chrysippus</name>
    <name type="common">African queen</name>
    <dbReference type="NCBI Taxonomy" id="151541"/>
    <lineage>
        <taxon>Eukaryota</taxon>
        <taxon>Metazoa</taxon>
        <taxon>Ecdysozoa</taxon>
        <taxon>Arthropoda</taxon>
        <taxon>Hexapoda</taxon>
        <taxon>Insecta</taxon>
        <taxon>Pterygota</taxon>
        <taxon>Neoptera</taxon>
        <taxon>Endopterygota</taxon>
        <taxon>Lepidoptera</taxon>
        <taxon>Glossata</taxon>
        <taxon>Ditrysia</taxon>
        <taxon>Papilionoidea</taxon>
        <taxon>Nymphalidae</taxon>
        <taxon>Danainae</taxon>
        <taxon>Danaini</taxon>
        <taxon>Danaina</taxon>
        <taxon>Danaus</taxon>
        <taxon>Anosia</taxon>
    </lineage>
</organism>
<evidence type="ECO:0000313" key="2">
    <source>
        <dbReference type="Proteomes" id="UP000789524"/>
    </source>
</evidence>
<name>A0A8J2VWQ1_9NEOP</name>
<dbReference type="Proteomes" id="UP000789524">
    <property type="component" value="Unassembled WGS sequence"/>
</dbReference>
<accession>A0A8J2VWQ1</accession>
<reference evidence="1" key="1">
    <citation type="submission" date="2021-09" db="EMBL/GenBank/DDBJ databases">
        <authorList>
            <person name="Martin H S."/>
        </authorList>
    </citation>
    <scope>NUCLEOTIDE SEQUENCE</scope>
</reference>
<comment type="caution">
    <text evidence="1">The sequence shown here is derived from an EMBL/GenBank/DDBJ whole genome shotgun (WGS) entry which is preliminary data.</text>
</comment>
<keyword evidence="2" id="KW-1185">Reference proteome</keyword>
<sequence length="117" mass="13433">MQQPSAVCPGRCSIFTWSIGAPLARVGVVFWPVNSTIPRISLQPPETFQGSSRFFRPHTLALLLLYYSSGRHLQHNREPYAAAERRVRHALVVSTRYHTFCIPRHWHLVFVPHNTDS</sequence>
<dbReference type="OrthoDB" id="10679365at2759"/>
<proteinExistence type="predicted"/>